<dbReference type="PANTHER" id="PTHR45138:SF9">
    <property type="entry name" value="DIGUANYLATE CYCLASE DGCM-RELATED"/>
    <property type="match status" value="1"/>
</dbReference>
<dbReference type="InterPro" id="IPR001789">
    <property type="entry name" value="Sig_transdc_resp-reg_receiver"/>
</dbReference>
<dbReference type="PROSITE" id="PS50110">
    <property type="entry name" value="RESPONSE_REGULATORY"/>
    <property type="match status" value="1"/>
</dbReference>
<comment type="catalytic activity">
    <reaction evidence="2">
        <text>2 GTP = 3',3'-c-di-GMP + 2 diphosphate</text>
        <dbReference type="Rhea" id="RHEA:24898"/>
        <dbReference type="ChEBI" id="CHEBI:33019"/>
        <dbReference type="ChEBI" id="CHEBI:37565"/>
        <dbReference type="ChEBI" id="CHEBI:58805"/>
        <dbReference type="EC" id="2.7.7.65"/>
    </reaction>
</comment>
<dbReference type="InterPro" id="IPR000160">
    <property type="entry name" value="GGDEF_dom"/>
</dbReference>
<reference evidence="6" key="1">
    <citation type="submission" date="2021-04" db="EMBL/GenBank/DDBJ databases">
        <title>Devosia litorisediminis sp. nov., isolated from a sand dune.</title>
        <authorList>
            <person name="Park S."/>
            <person name="Yoon J.-H."/>
        </authorList>
    </citation>
    <scope>NUCLEOTIDE SEQUENCE</scope>
    <source>
        <strain evidence="6">BSSL-BM10</strain>
    </source>
</reference>
<feature type="domain" description="Response regulatory" evidence="4">
    <location>
        <begin position="125"/>
        <end position="241"/>
    </location>
</feature>
<protein>
    <recommendedName>
        <fullName evidence="1">diguanylate cyclase</fullName>
        <ecNumber evidence="1">2.7.7.65</ecNumber>
    </recommendedName>
</protein>
<accession>A0A942EA21</accession>
<dbReference type="InterPro" id="IPR011006">
    <property type="entry name" value="CheY-like_superfamily"/>
</dbReference>
<dbReference type="InterPro" id="IPR050469">
    <property type="entry name" value="Diguanylate_Cyclase"/>
</dbReference>
<dbReference type="Gene3D" id="3.40.50.2300">
    <property type="match status" value="1"/>
</dbReference>
<dbReference type="InterPro" id="IPR043128">
    <property type="entry name" value="Rev_trsase/Diguanyl_cyclase"/>
</dbReference>
<keyword evidence="6" id="KW-0808">Transferase</keyword>
<dbReference type="PANTHER" id="PTHR45138">
    <property type="entry name" value="REGULATORY COMPONENTS OF SENSORY TRANSDUCTION SYSTEM"/>
    <property type="match status" value="1"/>
</dbReference>
<gene>
    <name evidence="6" type="ORF">KD146_05170</name>
</gene>
<comment type="caution">
    <text evidence="6">The sequence shown here is derived from an EMBL/GenBank/DDBJ whole genome shotgun (WGS) entry which is preliminary data.</text>
</comment>
<dbReference type="SMART" id="SM00267">
    <property type="entry name" value="GGDEF"/>
    <property type="match status" value="1"/>
</dbReference>
<dbReference type="SMART" id="SM00448">
    <property type="entry name" value="REC"/>
    <property type="match status" value="1"/>
</dbReference>
<evidence type="ECO:0000256" key="2">
    <source>
        <dbReference type="ARBA" id="ARBA00034247"/>
    </source>
</evidence>
<evidence type="ECO:0000256" key="3">
    <source>
        <dbReference type="PROSITE-ProRule" id="PRU00169"/>
    </source>
</evidence>
<dbReference type="GO" id="GO:1902201">
    <property type="term" value="P:negative regulation of bacterial-type flagellum-dependent cell motility"/>
    <property type="evidence" value="ECO:0007669"/>
    <property type="project" value="TreeGrafter"/>
</dbReference>
<name>A0A942EA21_9HYPH</name>
<dbReference type="SUPFAM" id="SSF52172">
    <property type="entry name" value="CheY-like"/>
    <property type="match status" value="1"/>
</dbReference>
<dbReference type="RefSeq" id="WP_212657658.1">
    <property type="nucleotide sequence ID" value="NZ_JAGXTP010000001.1"/>
</dbReference>
<dbReference type="GO" id="GO:0052621">
    <property type="term" value="F:diguanylate cyclase activity"/>
    <property type="evidence" value="ECO:0007669"/>
    <property type="project" value="UniProtKB-EC"/>
</dbReference>
<dbReference type="AlphaFoldDB" id="A0A942EA21"/>
<dbReference type="SUPFAM" id="SSF55073">
    <property type="entry name" value="Nucleotide cyclase"/>
    <property type="match status" value="1"/>
</dbReference>
<dbReference type="Gene3D" id="3.30.70.270">
    <property type="match status" value="1"/>
</dbReference>
<organism evidence="6 7">
    <name type="scientific">Devosia litorisediminis</name>
    <dbReference type="NCBI Taxonomy" id="2829817"/>
    <lineage>
        <taxon>Bacteria</taxon>
        <taxon>Pseudomonadati</taxon>
        <taxon>Pseudomonadota</taxon>
        <taxon>Alphaproteobacteria</taxon>
        <taxon>Hyphomicrobiales</taxon>
        <taxon>Devosiaceae</taxon>
        <taxon>Devosia</taxon>
    </lineage>
</organism>
<dbReference type="GO" id="GO:0043709">
    <property type="term" value="P:cell adhesion involved in single-species biofilm formation"/>
    <property type="evidence" value="ECO:0007669"/>
    <property type="project" value="TreeGrafter"/>
</dbReference>
<dbReference type="PROSITE" id="PS50887">
    <property type="entry name" value="GGDEF"/>
    <property type="match status" value="1"/>
</dbReference>
<evidence type="ECO:0000259" key="5">
    <source>
        <dbReference type="PROSITE" id="PS50887"/>
    </source>
</evidence>
<proteinExistence type="predicted"/>
<dbReference type="NCBIfam" id="TIGR00254">
    <property type="entry name" value="GGDEF"/>
    <property type="match status" value="1"/>
</dbReference>
<evidence type="ECO:0000259" key="4">
    <source>
        <dbReference type="PROSITE" id="PS50110"/>
    </source>
</evidence>
<dbReference type="CDD" id="cd00156">
    <property type="entry name" value="REC"/>
    <property type="match status" value="1"/>
</dbReference>
<keyword evidence="6" id="KW-0548">Nucleotidyltransferase</keyword>
<dbReference type="InterPro" id="IPR029787">
    <property type="entry name" value="Nucleotide_cyclase"/>
</dbReference>
<keyword evidence="7" id="KW-1185">Reference proteome</keyword>
<evidence type="ECO:0000313" key="7">
    <source>
        <dbReference type="Proteomes" id="UP000678281"/>
    </source>
</evidence>
<keyword evidence="3" id="KW-0597">Phosphoprotein</keyword>
<dbReference type="EC" id="2.7.7.65" evidence="1"/>
<dbReference type="Proteomes" id="UP000678281">
    <property type="component" value="Unassembled WGS sequence"/>
</dbReference>
<sequence length="419" mass="45581">MLRPETETDEPAAKLICIIDHARQTKELADKLAGLGYATVDLQHDMPPENCLAVIIGHSIDPELKLAQVMSAYHPVILVGEEQGFAANLAAVRAGVRASLALPLDMVELGAWLTSLSQSETKPYSIMVVDDDEIAAQTYGLALEAAGMEATIVTDAVKACDEINRCAPDLVLMDMNMPTADGLEVASVMRLSRKNLSLPIVFLSAEKDMERQREARKIGGDDFISKPVDLEGLASLIAIRAERARALRQVMDRDSLTGLLNHARFKDRVADELGRSRRTGSTFSLCLLDLDHFKRVNDTHGHLCGDRVLRTLAHSLQGTLRQTDVIARYGGEEFAVLLVGTDATRAQIVMDKVRTSFEQLKFDGPETSFSVTVSVGVSSEQMGSSVEGLIGRADEALYIAKDNGRNRVVIAPTLQARSA</sequence>
<dbReference type="CDD" id="cd01949">
    <property type="entry name" value="GGDEF"/>
    <property type="match status" value="1"/>
</dbReference>
<evidence type="ECO:0000256" key="1">
    <source>
        <dbReference type="ARBA" id="ARBA00012528"/>
    </source>
</evidence>
<dbReference type="Pfam" id="PF00072">
    <property type="entry name" value="Response_reg"/>
    <property type="match status" value="1"/>
</dbReference>
<dbReference type="EMBL" id="JAGXTP010000001">
    <property type="protein sequence ID" value="MBS3848085.1"/>
    <property type="molecule type" value="Genomic_DNA"/>
</dbReference>
<dbReference type="GO" id="GO:0000160">
    <property type="term" value="P:phosphorelay signal transduction system"/>
    <property type="evidence" value="ECO:0007669"/>
    <property type="project" value="InterPro"/>
</dbReference>
<dbReference type="GO" id="GO:0005886">
    <property type="term" value="C:plasma membrane"/>
    <property type="evidence" value="ECO:0007669"/>
    <property type="project" value="TreeGrafter"/>
</dbReference>
<feature type="modified residue" description="4-aspartylphosphate" evidence="3">
    <location>
        <position position="174"/>
    </location>
</feature>
<feature type="domain" description="GGDEF" evidence="5">
    <location>
        <begin position="281"/>
        <end position="413"/>
    </location>
</feature>
<dbReference type="FunFam" id="3.30.70.270:FF:000001">
    <property type="entry name" value="Diguanylate cyclase domain protein"/>
    <property type="match status" value="1"/>
</dbReference>
<evidence type="ECO:0000313" key="6">
    <source>
        <dbReference type="EMBL" id="MBS3848085.1"/>
    </source>
</evidence>
<dbReference type="Pfam" id="PF00990">
    <property type="entry name" value="GGDEF"/>
    <property type="match status" value="1"/>
</dbReference>